<evidence type="ECO:0000259" key="1">
    <source>
        <dbReference type="Pfam" id="PF01370"/>
    </source>
</evidence>
<dbReference type="InterPro" id="IPR036291">
    <property type="entry name" value="NAD(P)-bd_dom_sf"/>
</dbReference>
<dbReference type="EMBL" id="BAAABY010000023">
    <property type="protein sequence ID" value="GAA0466774.1"/>
    <property type="molecule type" value="Genomic_DNA"/>
</dbReference>
<dbReference type="Gene3D" id="3.40.50.720">
    <property type="entry name" value="NAD(P)-binding Rossmann-like Domain"/>
    <property type="match status" value="1"/>
</dbReference>
<dbReference type="SUPFAM" id="SSF51735">
    <property type="entry name" value="NAD(P)-binding Rossmann-fold domains"/>
    <property type="match status" value="1"/>
</dbReference>
<dbReference type="InterPro" id="IPR051783">
    <property type="entry name" value="NAD(P)-dependent_oxidoreduct"/>
</dbReference>
<sequence>MRVFLTGASGHIASALIPEMIGAGHTVVGLVRSDQAAAKAESLGAEVHLGDLSDLDGLAAAAAKADGVVHLAFDHQRQSGGDLEGAVGADLAAVQTIGAALAGSGKPFVGTNATGGIALAGFQGVLTEDVSLAGGPRIDAENAVLALAGQDVRASVVRLPPAVHGNGGYGFVSGLIEIARAAGSAGYLGEGGNRWGATALEDASRAYRLALESARAGSRIHAVAEAGIAMRDIAETIGHRLGVPTAAVTAEDAATRFGFLTPFVSMDNPVSSRSTRETLGWAPSRPGLIAALESDPLLTPSPR</sequence>
<evidence type="ECO:0000313" key="3">
    <source>
        <dbReference type="Proteomes" id="UP001500909"/>
    </source>
</evidence>
<feature type="domain" description="NAD-dependent epimerase/dehydratase" evidence="1">
    <location>
        <begin position="3"/>
        <end position="76"/>
    </location>
</feature>
<name>A0ABN1A3Q0_9ACTN</name>
<dbReference type="PANTHER" id="PTHR48079:SF6">
    <property type="entry name" value="NAD(P)-BINDING DOMAIN-CONTAINING PROTEIN-RELATED"/>
    <property type="match status" value="1"/>
</dbReference>
<reference evidence="2 3" key="1">
    <citation type="journal article" date="2019" name="Int. J. Syst. Evol. Microbiol.">
        <title>The Global Catalogue of Microorganisms (GCM) 10K type strain sequencing project: providing services to taxonomists for standard genome sequencing and annotation.</title>
        <authorList>
            <consortium name="The Broad Institute Genomics Platform"/>
            <consortium name="The Broad Institute Genome Sequencing Center for Infectious Disease"/>
            <person name="Wu L."/>
            <person name="Ma J."/>
        </authorList>
    </citation>
    <scope>NUCLEOTIDE SEQUENCE [LARGE SCALE GENOMIC DNA]</scope>
    <source>
        <strain evidence="2 3">JCM 4805</strain>
    </source>
</reference>
<dbReference type="CDD" id="cd05262">
    <property type="entry name" value="SDR_a7"/>
    <property type="match status" value="1"/>
</dbReference>
<comment type="caution">
    <text evidence="2">The sequence shown here is derived from an EMBL/GenBank/DDBJ whole genome shotgun (WGS) entry which is preliminary data.</text>
</comment>
<evidence type="ECO:0000313" key="2">
    <source>
        <dbReference type="EMBL" id="GAA0466774.1"/>
    </source>
</evidence>
<gene>
    <name evidence="2" type="ORF">GCM10010361_33680</name>
</gene>
<keyword evidence="3" id="KW-1185">Reference proteome</keyword>
<protein>
    <submittedName>
        <fullName evidence="2">SDR family oxidoreductase</fullName>
    </submittedName>
</protein>
<dbReference type="PANTHER" id="PTHR48079">
    <property type="entry name" value="PROTEIN YEEZ"/>
    <property type="match status" value="1"/>
</dbReference>
<dbReference type="Proteomes" id="UP001500909">
    <property type="component" value="Unassembled WGS sequence"/>
</dbReference>
<organism evidence="2 3">
    <name type="scientific">Streptomyces olivaceiscleroticus</name>
    <dbReference type="NCBI Taxonomy" id="68245"/>
    <lineage>
        <taxon>Bacteria</taxon>
        <taxon>Bacillati</taxon>
        <taxon>Actinomycetota</taxon>
        <taxon>Actinomycetes</taxon>
        <taxon>Kitasatosporales</taxon>
        <taxon>Streptomycetaceae</taxon>
        <taxon>Streptomyces</taxon>
    </lineage>
</organism>
<dbReference type="Pfam" id="PF01370">
    <property type="entry name" value="Epimerase"/>
    <property type="match status" value="1"/>
</dbReference>
<dbReference type="InterPro" id="IPR001509">
    <property type="entry name" value="Epimerase_deHydtase"/>
</dbReference>
<proteinExistence type="predicted"/>
<dbReference type="RefSeq" id="WP_346095737.1">
    <property type="nucleotide sequence ID" value="NZ_BAAABY010000023.1"/>
</dbReference>
<accession>A0ABN1A3Q0</accession>